<dbReference type="SUPFAM" id="SSF56349">
    <property type="entry name" value="DNA breaking-rejoining enzymes"/>
    <property type="match status" value="1"/>
</dbReference>
<dbReference type="OrthoDB" id="67979at2"/>
<evidence type="ECO:0000256" key="3">
    <source>
        <dbReference type="ARBA" id="ARBA00023125"/>
    </source>
</evidence>
<gene>
    <name evidence="6" type="ORF">HYN69_04585</name>
</gene>
<dbReference type="GO" id="GO:0003677">
    <property type="term" value="F:DNA binding"/>
    <property type="evidence" value="ECO:0007669"/>
    <property type="project" value="UniProtKB-KW"/>
</dbReference>
<dbReference type="PANTHER" id="PTHR30349:SF41">
    <property type="entry name" value="INTEGRASE_RECOMBINASE PROTEIN MJ0367-RELATED"/>
    <property type="match status" value="1"/>
</dbReference>
<evidence type="ECO:0000256" key="4">
    <source>
        <dbReference type="ARBA" id="ARBA00023172"/>
    </source>
</evidence>
<evidence type="ECO:0000256" key="2">
    <source>
        <dbReference type="ARBA" id="ARBA00022908"/>
    </source>
</evidence>
<accession>A0A2S0UJ80</accession>
<keyword evidence="4" id="KW-0233">DNA recombination</keyword>
<dbReference type="KEGG" id="geh:HYN69_04585"/>
<dbReference type="PANTHER" id="PTHR30349">
    <property type="entry name" value="PHAGE INTEGRASE-RELATED"/>
    <property type="match status" value="1"/>
</dbReference>
<dbReference type="InterPro" id="IPR013762">
    <property type="entry name" value="Integrase-like_cat_sf"/>
</dbReference>
<sequence>MKQAKLLNAQEFKRLAAVIDSKRHAVRNHTVVALSFYAGLRACEIAGLHVGNVYEANGTVRDSFYLQAEQTKGGEGSTVLVNKKLAAALKRYAERYPKHCGKPDAALIFSGKGGGFSAQTIVNLFAVLYEAAGITGASSHSGRRQFVTSMAEKGINPRVIQLLVRHRSLQTTMVYIDAGEAKLRKAIEMVEI</sequence>
<reference evidence="6 7" key="1">
    <citation type="submission" date="2018-04" db="EMBL/GenBank/DDBJ databases">
        <title>Genome sequencing of Gemmobacter.</title>
        <authorList>
            <person name="Yi H."/>
            <person name="Baek M.-G."/>
        </authorList>
    </citation>
    <scope>NUCLEOTIDE SEQUENCE [LARGE SCALE GENOMIC DNA]</scope>
    <source>
        <strain evidence="6 7">HYN0069</strain>
    </source>
</reference>
<evidence type="ECO:0000259" key="5">
    <source>
        <dbReference type="PROSITE" id="PS51898"/>
    </source>
</evidence>
<dbReference type="InterPro" id="IPR002104">
    <property type="entry name" value="Integrase_catalytic"/>
</dbReference>
<dbReference type="PROSITE" id="PS51898">
    <property type="entry name" value="TYR_RECOMBINASE"/>
    <property type="match status" value="1"/>
</dbReference>
<evidence type="ECO:0000313" key="6">
    <source>
        <dbReference type="EMBL" id="AWB47883.1"/>
    </source>
</evidence>
<dbReference type="GO" id="GO:0006310">
    <property type="term" value="P:DNA recombination"/>
    <property type="evidence" value="ECO:0007669"/>
    <property type="project" value="UniProtKB-KW"/>
</dbReference>
<name>A0A2S0UJ80_9RHOB</name>
<evidence type="ECO:0000313" key="7">
    <source>
        <dbReference type="Proteomes" id="UP000244496"/>
    </source>
</evidence>
<keyword evidence="7" id="KW-1185">Reference proteome</keyword>
<dbReference type="Proteomes" id="UP000244496">
    <property type="component" value="Chromosome"/>
</dbReference>
<dbReference type="InterPro" id="IPR050090">
    <property type="entry name" value="Tyrosine_recombinase_XerCD"/>
</dbReference>
<dbReference type="Gene3D" id="1.10.443.10">
    <property type="entry name" value="Intergrase catalytic core"/>
    <property type="match status" value="1"/>
</dbReference>
<evidence type="ECO:0000256" key="1">
    <source>
        <dbReference type="ARBA" id="ARBA00008857"/>
    </source>
</evidence>
<dbReference type="AlphaFoldDB" id="A0A2S0UJ80"/>
<organism evidence="6 7">
    <name type="scientific">Paragemmobacter aquarius</name>
    <dbReference type="NCBI Taxonomy" id="2169400"/>
    <lineage>
        <taxon>Bacteria</taxon>
        <taxon>Pseudomonadati</taxon>
        <taxon>Pseudomonadota</taxon>
        <taxon>Alphaproteobacteria</taxon>
        <taxon>Rhodobacterales</taxon>
        <taxon>Paracoccaceae</taxon>
        <taxon>Paragemmobacter</taxon>
    </lineage>
</organism>
<feature type="domain" description="Tyr recombinase" evidence="5">
    <location>
        <begin position="2"/>
        <end position="188"/>
    </location>
</feature>
<protein>
    <submittedName>
        <fullName evidence="6">Integrase</fullName>
    </submittedName>
</protein>
<dbReference type="RefSeq" id="WP_108434708.1">
    <property type="nucleotide sequence ID" value="NZ_CP028918.1"/>
</dbReference>
<dbReference type="EMBL" id="CP028918">
    <property type="protein sequence ID" value="AWB47883.1"/>
    <property type="molecule type" value="Genomic_DNA"/>
</dbReference>
<dbReference type="Pfam" id="PF00589">
    <property type="entry name" value="Phage_integrase"/>
    <property type="match status" value="1"/>
</dbReference>
<comment type="similarity">
    <text evidence="1">Belongs to the 'phage' integrase family.</text>
</comment>
<dbReference type="CDD" id="cd00397">
    <property type="entry name" value="DNA_BRE_C"/>
    <property type="match status" value="1"/>
</dbReference>
<keyword evidence="2" id="KW-0229">DNA integration</keyword>
<keyword evidence="3" id="KW-0238">DNA-binding</keyword>
<dbReference type="InterPro" id="IPR011010">
    <property type="entry name" value="DNA_brk_join_enz"/>
</dbReference>
<proteinExistence type="inferred from homology"/>
<dbReference type="GO" id="GO:0015074">
    <property type="term" value="P:DNA integration"/>
    <property type="evidence" value="ECO:0007669"/>
    <property type="project" value="UniProtKB-KW"/>
</dbReference>